<keyword evidence="2" id="KW-1185">Reference proteome</keyword>
<dbReference type="AlphaFoldDB" id="A0A9X0I854"/>
<gene>
    <name evidence="1" type="ORF">ADL17_06410</name>
</gene>
<proteinExistence type="predicted"/>
<dbReference type="EMBL" id="LMWI01000001">
    <property type="protein sequence ID" value="KUJ48652.1"/>
    <property type="molecule type" value="Genomic_DNA"/>
</dbReference>
<evidence type="ECO:0000313" key="2">
    <source>
        <dbReference type="Proteomes" id="UP000053246"/>
    </source>
</evidence>
<dbReference type="RefSeq" id="WP_013731985.1">
    <property type="nucleotide sequence ID" value="NZ_LMWI01000001.1"/>
</dbReference>
<accession>A0A9X0I854</accession>
<comment type="caution">
    <text evidence="1">The sequence shown here is derived from an EMBL/GenBank/DDBJ whole genome shotgun (WGS) entry which is preliminary data.</text>
</comment>
<reference evidence="1 2" key="1">
    <citation type="submission" date="2015-10" db="EMBL/GenBank/DDBJ databases">
        <authorList>
            <person name="Ju K.-S."/>
            <person name="Doroghazi J.R."/>
            <person name="Metcalf W.W."/>
        </authorList>
    </citation>
    <scope>NUCLEOTIDE SEQUENCE [LARGE SCALE GENOMIC DNA]</scope>
    <source>
        <strain evidence="1 2">NRRL B-24793</strain>
    </source>
</reference>
<protein>
    <submittedName>
        <fullName evidence="1">Uncharacterized protein</fullName>
    </submittedName>
</protein>
<sequence>MGWLQRVLGGRQVEHDPGRQEALLQQVRHGFGSRSQVRARDQIEEITRLLDDEDGLVVATRIVREVADAAHTDLLAQAADLHRRTGYRLVVDRRNYRVLWREAASALRWPLFDPPGGLHPYVQVAAAATVLGDRASRVVKATDPAPVLSAVFELFDLTTTGWEYGRVRPDTDGAELVLRLISAARQINAALSDPPPLPQPVRELMRRNNTTNVYDPAGHGVVGAINLGGELRPALLS</sequence>
<dbReference type="OMA" id="MRRNHRI"/>
<dbReference type="Proteomes" id="UP000053246">
    <property type="component" value="Unassembled WGS sequence"/>
</dbReference>
<evidence type="ECO:0000313" key="1">
    <source>
        <dbReference type="EMBL" id="KUJ48652.1"/>
    </source>
</evidence>
<name>A0A9X0I854_9ACTN</name>
<organism evidence="1 2">
    <name type="scientific">Micromonospora maris</name>
    <dbReference type="NCBI Taxonomy" id="1003110"/>
    <lineage>
        <taxon>Bacteria</taxon>
        <taxon>Bacillati</taxon>
        <taxon>Actinomycetota</taxon>
        <taxon>Actinomycetes</taxon>
        <taxon>Micromonosporales</taxon>
        <taxon>Micromonosporaceae</taxon>
        <taxon>Micromonospora</taxon>
    </lineage>
</organism>